<feature type="domain" description="HD" evidence="1">
    <location>
        <begin position="20"/>
        <end position="92"/>
    </location>
</feature>
<accession>A0A2H0WRL5</accession>
<name>A0A2H0WRL5_9BACT</name>
<evidence type="ECO:0000259" key="1">
    <source>
        <dbReference type="Pfam" id="PF01966"/>
    </source>
</evidence>
<dbReference type="EMBL" id="PEZH01000010">
    <property type="protein sequence ID" value="PIS15314.1"/>
    <property type="molecule type" value="Genomic_DNA"/>
</dbReference>
<dbReference type="GO" id="GO:0016787">
    <property type="term" value="F:hydrolase activity"/>
    <property type="evidence" value="ECO:0007669"/>
    <property type="project" value="UniProtKB-KW"/>
</dbReference>
<gene>
    <name evidence="2" type="ORF">COT63_00530</name>
</gene>
<dbReference type="Proteomes" id="UP000231282">
    <property type="component" value="Unassembled WGS sequence"/>
</dbReference>
<evidence type="ECO:0000313" key="3">
    <source>
        <dbReference type="Proteomes" id="UP000231282"/>
    </source>
</evidence>
<comment type="caution">
    <text evidence="2">The sequence shown here is derived from an EMBL/GenBank/DDBJ whole genome shotgun (WGS) entry which is preliminary data.</text>
</comment>
<proteinExistence type="predicted"/>
<dbReference type="AlphaFoldDB" id="A0A2H0WRL5"/>
<evidence type="ECO:0000313" key="2">
    <source>
        <dbReference type="EMBL" id="PIS15314.1"/>
    </source>
</evidence>
<organism evidence="2 3">
    <name type="scientific">Candidatus Shapirobacteria bacterium CG09_land_8_20_14_0_10_38_17</name>
    <dbReference type="NCBI Taxonomy" id="1974884"/>
    <lineage>
        <taxon>Bacteria</taxon>
        <taxon>Candidatus Shapironibacteriota</taxon>
    </lineage>
</organism>
<sequence>MDRDKILTIINQYIDNKNIVKHMLAMEAFMRALAKKLGGDENEWGITGLVHDLDYIDSTPANKHGLLVGEMLEKEGVILSPEILSAVAAHNWHNNGVEPKSLMDWALFCGDSLTGLIVACTLVLPSKKLADLTVKSILKKFPQKRFAAGTRREDIKMGEEKLDIPLEEFVDICLKAMQGINKELGL</sequence>
<keyword evidence="2" id="KW-0378">Hydrolase</keyword>
<dbReference type="Gene3D" id="1.10.3210.10">
    <property type="entry name" value="Hypothetical protein af1432"/>
    <property type="match status" value="1"/>
</dbReference>
<dbReference type="PANTHER" id="PTHR38659:SF1">
    <property type="entry name" value="METAL DEPENDENT PHOSPHOHYDROLASE"/>
    <property type="match status" value="1"/>
</dbReference>
<dbReference type="Pfam" id="PF01966">
    <property type="entry name" value="HD"/>
    <property type="match status" value="1"/>
</dbReference>
<dbReference type="PANTHER" id="PTHR38659">
    <property type="entry name" value="METAL-DEPENDENT PHOSPHOHYDROLASE"/>
    <property type="match status" value="1"/>
</dbReference>
<protein>
    <submittedName>
        <fullName evidence="2">Phosphohydrolase</fullName>
    </submittedName>
</protein>
<dbReference type="SUPFAM" id="SSF109604">
    <property type="entry name" value="HD-domain/PDEase-like"/>
    <property type="match status" value="1"/>
</dbReference>
<dbReference type="InterPro" id="IPR006674">
    <property type="entry name" value="HD_domain"/>
</dbReference>
<reference evidence="3" key="1">
    <citation type="submission" date="2017-09" db="EMBL/GenBank/DDBJ databases">
        <title>Depth-based differentiation of microbial function through sediment-hosted aquifers and enrichment of novel symbionts in the deep terrestrial subsurface.</title>
        <authorList>
            <person name="Probst A.J."/>
            <person name="Ladd B."/>
            <person name="Jarett J.K."/>
            <person name="Geller-Mcgrath D.E."/>
            <person name="Sieber C.M.K."/>
            <person name="Emerson J.B."/>
            <person name="Anantharaman K."/>
            <person name="Thomas B.C."/>
            <person name="Malmstrom R."/>
            <person name="Stieglmeier M."/>
            <person name="Klingl A."/>
            <person name="Woyke T."/>
            <person name="Ryan C.M."/>
            <person name="Banfield J.F."/>
        </authorList>
    </citation>
    <scope>NUCLEOTIDE SEQUENCE [LARGE SCALE GENOMIC DNA]</scope>
</reference>